<keyword evidence="4" id="KW-0456">Lyase</keyword>
<dbReference type="PANTHER" id="PTHR30246">
    <property type="entry name" value="2-KETO-3-DEOXY-6-PHOSPHOGLUCONATE ALDOLASE"/>
    <property type="match status" value="1"/>
</dbReference>
<dbReference type="Proteomes" id="UP000502502">
    <property type="component" value="Chromosome"/>
</dbReference>
<dbReference type="Gene3D" id="3.20.20.70">
    <property type="entry name" value="Aldolase class I"/>
    <property type="match status" value="1"/>
</dbReference>
<keyword evidence="5" id="KW-0119">Carbohydrate metabolism</keyword>
<evidence type="ECO:0000313" key="7">
    <source>
        <dbReference type="Proteomes" id="UP000502502"/>
    </source>
</evidence>
<dbReference type="Pfam" id="PF01081">
    <property type="entry name" value="Aldolase"/>
    <property type="match status" value="1"/>
</dbReference>
<dbReference type="AlphaFoldDB" id="A0A6G7ZLQ4"/>
<dbReference type="NCBIfam" id="NF006600">
    <property type="entry name" value="PRK09140.1"/>
    <property type="match status" value="1"/>
</dbReference>
<organism evidence="6 7">
    <name type="scientific">Sphingomonas sinipercae</name>
    <dbReference type="NCBI Taxonomy" id="2714944"/>
    <lineage>
        <taxon>Bacteria</taxon>
        <taxon>Pseudomonadati</taxon>
        <taxon>Pseudomonadota</taxon>
        <taxon>Alphaproteobacteria</taxon>
        <taxon>Sphingomonadales</taxon>
        <taxon>Sphingomonadaceae</taxon>
        <taxon>Sphingomonas</taxon>
    </lineage>
</organism>
<comment type="subunit">
    <text evidence="3">Homotrimer.</text>
</comment>
<dbReference type="PANTHER" id="PTHR30246:SF1">
    <property type="entry name" value="2-DEHYDRO-3-DEOXY-6-PHOSPHOGALACTONATE ALDOLASE-RELATED"/>
    <property type="match status" value="1"/>
</dbReference>
<gene>
    <name evidence="6" type="ORF">G7078_02960</name>
</gene>
<dbReference type="SUPFAM" id="SSF51569">
    <property type="entry name" value="Aldolase"/>
    <property type="match status" value="1"/>
</dbReference>
<dbReference type="CDD" id="cd00452">
    <property type="entry name" value="KDPG_aldolase"/>
    <property type="match status" value="1"/>
</dbReference>
<protein>
    <submittedName>
        <fullName evidence="6">2-dehydro-3-deoxy-6-phosphogalactonate aldolase</fullName>
    </submittedName>
</protein>
<accession>A0A6G7ZLQ4</accession>
<comment type="pathway">
    <text evidence="1">Carbohydrate acid metabolism.</text>
</comment>
<evidence type="ECO:0000256" key="4">
    <source>
        <dbReference type="ARBA" id="ARBA00023239"/>
    </source>
</evidence>
<dbReference type="EMBL" id="CP049871">
    <property type="protein sequence ID" value="QIL01849.1"/>
    <property type="molecule type" value="Genomic_DNA"/>
</dbReference>
<comment type="similarity">
    <text evidence="2">Belongs to the KHG/KDPG aldolase family.</text>
</comment>
<evidence type="ECO:0000313" key="6">
    <source>
        <dbReference type="EMBL" id="QIL01849.1"/>
    </source>
</evidence>
<sequence>MNARAIFDRYFDECPLVAIIRGVTPDEADAIGDALFEAGIRIVEVPMNSPDPLRSIKRLAARLGERALVGAGTVLRPDDVQRVRDAGGRLVVSPNTNIAVIKATVAAGVVASPGFFTPSEAFAALENGAHALKLFPAEAASPAVVKAMRAVLPKDVPLLIVGGVTPDTVGGWMAAGADGFGLGGALYQAGQTPAATLKKGRAFVAAVQRCAR</sequence>
<dbReference type="InterPro" id="IPR000887">
    <property type="entry name" value="Aldlse_KDPG_KHG"/>
</dbReference>
<dbReference type="KEGG" id="ssin:G7078_02960"/>
<evidence type="ECO:0000256" key="1">
    <source>
        <dbReference type="ARBA" id="ARBA00004761"/>
    </source>
</evidence>
<evidence type="ECO:0000256" key="5">
    <source>
        <dbReference type="ARBA" id="ARBA00023277"/>
    </source>
</evidence>
<keyword evidence="7" id="KW-1185">Reference proteome</keyword>
<evidence type="ECO:0000256" key="2">
    <source>
        <dbReference type="ARBA" id="ARBA00006906"/>
    </source>
</evidence>
<proteinExistence type="inferred from homology"/>
<dbReference type="RefSeq" id="WP_166092841.1">
    <property type="nucleotide sequence ID" value="NZ_CP049871.1"/>
</dbReference>
<reference evidence="6 7" key="1">
    <citation type="submission" date="2020-03" db="EMBL/GenBank/DDBJ databases">
        <title>Sphingomonas sp. nov., isolated from fish.</title>
        <authorList>
            <person name="Hyun D.-W."/>
            <person name="Bae J.-W."/>
        </authorList>
    </citation>
    <scope>NUCLEOTIDE SEQUENCE [LARGE SCALE GENOMIC DNA]</scope>
    <source>
        <strain evidence="6 7">HDW15C</strain>
    </source>
</reference>
<dbReference type="InterPro" id="IPR013785">
    <property type="entry name" value="Aldolase_TIM"/>
</dbReference>
<name>A0A6G7ZLQ4_9SPHN</name>
<dbReference type="GO" id="GO:0016829">
    <property type="term" value="F:lyase activity"/>
    <property type="evidence" value="ECO:0007669"/>
    <property type="project" value="UniProtKB-KW"/>
</dbReference>
<evidence type="ECO:0000256" key="3">
    <source>
        <dbReference type="ARBA" id="ARBA00011233"/>
    </source>
</evidence>